<evidence type="ECO:0000313" key="1">
    <source>
        <dbReference type="EMBL" id="MCP9276581.1"/>
    </source>
</evidence>
<proteinExistence type="predicted"/>
<dbReference type="RefSeq" id="WP_255064667.1">
    <property type="nucleotide sequence ID" value="NZ_JANDBD010000018.1"/>
</dbReference>
<gene>
    <name evidence="1" type="ORF">NM203_30795</name>
</gene>
<dbReference type="EMBL" id="JANDBD010000018">
    <property type="protein sequence ID" value="MCP9276581.1"/>
    <property type="molecule type" value="Genomic_DNA"/>
</dbReference>
<dbReference type="Gene3D" id="6.10.180.30">
    <property type="match status" value="1"/>
</dbReference>
<evidence type="ECO:0000313" key="2">
    <source>
        <dbReference type="Proteomes" id="UP001651690"/>
    </source>
</evidence>
<name>A0ABT1MBM6_9MYCO</name>
<accession>A0ABT1MBM6</accession>
<protein>
    <submittedName>
        <fullName evidence="1">Uncharacterized protein</fullName>
    </submittedName>
</protein>
<keyword evidence="2" id="KW-1185">Reference proteome</keyword>
<organism evidence="1 2">
    <name type="scientific">Mycolicibacterium arenosum</name>
    <dbReference type="NCBI Taxonomy" id="2952157"/>
    <lineage>
        <taxon>Bacteria</taxon>
        <taxon>Bacillati</taxon>
        <taxon>Actinomycetota</taxon>
        <taxon>Actinomycetes</taxon>
        <taxon>Mycobacteriales</taxon>
        <taxon>Mycobacteriaceae</taxon>
        <taxon>Mycolicibacterium</taxon>
    </lineage>
</organism>
<dbReference type="Proteomes" id="UP001651690">
    <property type="component" value="Unassembled WGS sequence"/>
</dbReference>
<sequence length="74" mass="8270">MPQKRPSGESADILLSLPIELKDRMVNAIAWTLPYTGIGHQQRFIRKAIADLCDRLEDEFNAGKEFDPVATAAE</sequence>
<reference evidence="1 2" key="1">
    <citation type="submission" date="2022-06" db="EMBL/GenBank/DDBJ databases">
        <title>Mycolicibacterium sp. CAU 1645 isolated from seawater.</title>
        <authorList>
            <person name="Kim W."/>
        </authorList>
    </citation>
    <scope>NUCLEOTIDE SEQUENCE [LARGE SCALE GENOMIC DNA]</scope>
    <source>
        <strain evidence="1 2">CAU 1645</strain>
    </source>
</reference>
<comment type="caution">
    <text evidence="1">The sequence shown here is derived from an EMBL/GenBank/DDBJ whole genome shotgun (WGS) entry which is preliminary data.</text>
</comment>